<dbReference type="InterPro" id="IPR039426">
    <property type="entry name" value="TonB-dep_rcpt-like"/>
</dbReference>
<reference evidence="5" key="1">
    <citation type="submission" date="2017-09" db="EMBL/GenBank/DDBJ databases">
        <authorList>
            <person name="Varghese N."/>
            <person name="Submissions S."/>
        </authorList>
    </citation>
    <scope>NUCLEOTIDE SEQUENCE [LARGE SCALE GENOMIC DNA]</scope>
    <source>
        <strain evidence="5">CGMCC 1.12803</strain>
    </source>
</reference>
<accession>A0A285ZRB2</accession>
<name>A0A285ZRB2_9SPHI</name>
<keyword evidence="4" id="KW-0675">Receptor</keyword>
<dbReference type="SUPFAM" id="SSF56935">
    <property type="entry name" value="Porins"/>
    <property type="match status" value="1"/>
</dbReference>
<dbReference type="Pfam" id="PF13715">
    <property type="entry name" value="CarbopepD_reg_2"/>
    <property type="match status" value="1"/>
</dbReference>
<dbReference type="EMBL" id="OCMT01000001">
    <property type="protein sequence ID" value="SOD12184.1"/>
    <property type="molecule type" value="Genomic_DNA"/>
</dbReference>
<dbReference type="GO" id="GO:0009279">
    <property type="term" value="C:cell outer membrane"/>
    <property type="evidence" value="ECO:0007669"/>
    <property type="project" value="TreeGrafter"/>
</dbReference>
<keyword evidence="5" id="KW-1185">Reference proteome</keyword>
<dbReference type="GO" id="GO:0044718">
    <property type="term" value="P:siderophore transmembrane transport"/>
    <property type="evidence" value="ECO:0007669"/>
    <property type="project" value="TreeGrafter"/>
</dbReference>
<feature type="signal peptide" evidence="2">
    <location>
        <begin position="1"/>
        <end position="35"/>
    </location>
</feature>
<dbReference type="InterPro" id="IPR037066">
    <property type="entry name" value="Plug_dom_sf"/>
</dbReference>
<evidence type="ECO:0000259" key="3">
    <source>
        <dbReference type="Pfam" id="PF07715"/>
    </source>
</evidence>
<dbReference type="AlphaFoldDB" id="A0A285ZRB2"/>
<dbReference type="Pfam" id="PF07715">
    <property type="entry name" value="Plug"/>
    <property type="match status" value="1"/>
</dbReference>
<feature type="domain" description="TonB-dependent receptor plug" evidence="3">
    <location>
        <begin position="134"/>
        <end position="260"/>
    </location>
</feature>
<dbReference type="InterPro" id="IPR008969">
    <property type="entry name" value="CarboxyPept-like_regulatory"/>
</dbReference>
<feature type="chain" id="PRO_5012764047" evidence="2">
    <location>
        <begin position="36"/>
        <end position="936"/>
    </location>
</feature>
<evidence type="ECO:0000313" key="4">
    <source>
        <dbReference type="EMBL" id="SOD12184.1"/>
    </source>
</evidence>
<proteinExistence type="predicted"/>
<organism evidence="4 5">
    <name type="scientific">Pedobacter xixiisoli</name>
    <dbReference type="NCBI Taxonomy" id="1476464"/>
    <lineage>
        <taxon>Bacteria</taxon>
        <taxon>Pseudomonadati</taxon>
        <taxon>Bacteroidota</taxon>
        <taxon>Sphingobacteriia</taxon>
        <taxon>Sphingobacteriales</taxon>
        <taxon>Sphingobacteriaceae</taxon>
        <taxon>Pedobacter</taxon>
    </lineage>
</organism>
<dbReference type="PANTHER" id="PTHR30069">
    <property type="entry name" value="TONB-DEPENDENT OUTER MEMBRANE RECEPTOR"/>
    <property type="match status" value="1"/>
</dbReference>
<dbReference type="SUPFAM" id="SSF49464">
    <property type="entry name" value="Carboxypeptidase regulatory domain-like"/>
    <property type="match status" value="1"/>
</dbReference>
<evidence type="ECO:0000256" key="2">
    <source>
        <dbReference type="SAM" id="SignalP"/>
    </source>
</evidence>
<dbReference type="Gene3D" id="2.170.130.10">
    <property type="entry name" value="TonB-dependent receptor, plug domain"/>
    <property type="match status" value="1"/>
</dbReference>
<protein>
    <submittedName>
        <fullName evidence="4">TonB-dependent Receptor Plug Domain</fullName>
    </submittedName>
</protein>
<dbReference type="Proteomes" id="UP000219281">
    <property type="component" value="Unassembled WGS sequence"/>
</dbReference>
<dbReference type="InterPro" id="IPR012910">
    <property type="entry name" value="Plug_dom"/>
</dbReference>
<evidence type="ECO:0000313" key="5">
    <source>
        <dbReference type="Proteomes" id="UP000219281"/>
    </source>
</evidence>
<dbReference type="OrthoDB" id="1151166at2"/>
<evidence type="ECO:0000256" key="1">
    <source>
        <dbReference type="ARBA" id="ARBA00022729"/>
    </source>
</evidence>
<dbReference type="PANTHER" id="PTHR30069:SF29">
    <property type="entry name" value="HEMOGLOBIN AND HEMOGLOBIN-HAPTOGLOBIN-BINDING PROTEIN 1-RELATED"/>
    <property type="match status" value="1"/>
</dbReference>
<gene>
    <name evidence="4" type="ORF">SAMN06297358_0536</name>
</gene>
<keyword evidence="1 2" id="KW-0732">Signal</keyword>
<sequence length="936" mass="105788">MSFFTTYFVQLLSPFNKRLLLLFAVFIGFCNDSNAQNYQIKGSVESVFGADKAAFVNIIVKGDRTYSVSTNERGEYIFRAVAAGKYTISFSSINFKPKSVDVNILSDTTVNVKLEPLQRLLDEVYVTASQTKGKASTSVIDRKAMELLQPSSFTDLLELLPGGRTYTPNLTQMNQIRLREPANAPSGYNTGSLGTAFYIDGAPMNTTANMQTTSGFTTTDPNASRNSVNRGIDMRSIPTDQIEKVEIVRGIPSVEFGDLTSGLVSIERRKGNTPYTARMKADGFSKLYSIGKGVSILEKNLLINSNVDFLDSKADPRDSYENYKRITASVRTEKFWENEHRKLIWSSALDYATNIDNERIDPDNSYALTDSYKSTYKNYSLNNALKFKFSDKKILKSLDFSAKVSYQDELIDISRWVQARSATVLANSLEEGAHYVNYVTPSYTAELDVEGKPFYLFLKGVSTLGFSHGTVKHQIRFGTEYNFSKNFGRGQIYDINFPLALNSVSSVRPRAYNDIPALQNLSFFAEDGAKILAGEHHIDITAGVRAMAMVGMDTKYDIANKFLLDPRVNAVWYLPKATLGGKKLEISFGSGFGVHHKLPTMDMLYPNKTYIDNIQLNYYHNNPDFIRANAKTTILNTENYALRAAQNVKWEINGDIDYDGNRLSITYFRESMASGFRPMSRYVATTYRLYDNSSIDAATLTSRPNVEDFAFKEMKEYYGYSISSNGSGTFKEGIEYQFTTKRFSSINTRFTINGAWFNNRYKSSVVNYGIISPTVNTDNKVRQYIGIYDEDEGTNYQQFNTNLTVDSYLPKLGLMFSASAQSLWFTSRQENYKTGVPIAYMDINGNTLPYTEASAKDPNLLWLLQNYSAQRFNRDRIPISLQVNIKASKDFRNNARISMFVSRFLTYTPSYTDSSNIRFIRRGASPYFGMELNFNL</sequence>
<dbReference type="RefSeq" id="WP_097128372.1">
    <property type="nucleotide sequence ID" value="NZ_OCMT01000001.1"/>
</dbReference>
<dbReference type="GO" id="GO:0015344">
    <property type="term" value="F:siderophore uptake transmembrane transporter activity"/>
    <property type="evidence" value="ECO:0007669"/>
    <property type="project" value="TreeGrafter"/>
</dbReference>
<dbReference type="Gene3D" id="2.60.40.1120">
    <property type="entry name" value="Carboxypeptidase-like, regulatory domain"/>
    <property type="match status" value="1"/>
</dbReference>